<evidence type="ECO:0000313" key="3">
    <source>
        <dbReference type="EMBL" id="WAT97085.1"/>
    </source>
</evidence>
<feature type="compositionally biased region" description="Pro residues" evidence="1">
    <location>
        <begin position="255"/>
        <end position="265"/>
    </location>
</feature>
<evidence type="ECO:0000313" key="5">
    <source>
        <dbReference type="Proteomes" id="UP001210609"/>
    </source>
</evidence>
<feature type="compositionally biased region" description="Basic and acidic residues" evidence="1">
    <location>
        <begin position="12"/>
        <end position="37"/>
    </location>
</feature>
<accession>A0A640THP7</accession>
<feature type="compositionally biased region" description="Gly residues" evidence="1">
    <location>
        <begin position="459"/>
        <end position="473"/>
    </location>
</feature>
<organism evidence="2 4">
    <name type="scientific">Streptomyces nigrescens</name>
    <dbReference type="NCBI Taxonomy" id="1920"/>
    <lineage>
        <taxon>Bacteria</taxon>
        <taxon>Bacillati</taxon>
        <taxon>Actinomycetota</taxon>
        <taxon>Actinomycetes</taxon>
        <taxon>Kitasatosporales</taxon>
        <taxon>Streptomycetaceae</taxon>
        <taxon>Streptomyces</taxon>
    </lineage>
</organism>
<evidence type="ECO:0000313" key="2">
    <source>
        <dbReference type="EMBL" id="GFE22532.1"/>
    </source>
</evidence>
<gene>
    <name evidence="2" type="ORF">Sliba_29850</name>
    <name evidence="3" type="ORF">STRLI_002982</name>
</gene>
<feature type="region of interest" description="Disordered" evidence="1">
    <location>
        <begin position="228"/>
        <end position="508"/>
    </location>
</feature>
<protein>
    <recommendedName>
        <fullName evidence="6">PPE family domain-containing protein</fullName>
    </recommendedName>
</protein>
<name>A0A640THP7_STRNI</name>
<evidence type="ECO:0000313" key="4">
    <source>
        <dbReference type="Proteomes" id="UP000429552"/>
    </source>
</evidence>
<feature type="compositionally biased region" description="Gly residues" evidence="1">
    <location>
        <begin position="353"/>
        <end position="373"/>
    </location>
</feature>
<dbReference type="EMBL" id="BLIP01000001">
    <property type="protein sequence ID" value="GFE22532.1"/>
    <property type="molecule type" value="Genomic_DNA"/>
</dbReference>
<feature type="compositionally biased region" description="Gly residues" evidence="1">
    <location>
        <begin position="433"/>
        <end position="451"/>
    </location>
</feature>
<reference evidence="3 5" key="2">
    <citation type="submission" date="2022-12" db="EMBL/GenBank/DDBJ databases">
        <authorList>
            <person name="Ruckert C."/>
            <person name="Busche T."/>
            <person name="Kalinowski J."/>
            <person name="Wittmann C."/>
        </authorList>
    </citation>
    <scope>NUCLEOTIDE SEQUENCE [LARGE SCALE GENOMIC DNA]</scope>
    <source>
        <strain evidence="3 5">DSM 40555</strain>
    </source>
</reference>
<dbReference type="Proteomes" id="UP001210609">
    <property type="component" value="Chromosome"/>
</dbReference>
<reference evidence="2 4" key="1">
    <citation type="submission" date="2019-12" db="EMBL/GenBank/DDBJ databases">
        <title>Whole genome shotgun sequence of Streptomyces libani subsp. libani NBRC 13452.</title>
        <authorList>
            <person name="Ichikawa N."/>
            <person name="Kimura A."/>
            <person name="Kitahashi Y."/>
            <person name="Komaki H."/>
            <person name="Tamura T."/>
        </authorList>
    </citation>
    <scope>NUCLEOTIDE SEQUENCE [LARGE SCALE GENOMIC DNA]</scope>
    <source>
        <strain evidence="2 4">NBRC 13452</strain>
    </source>
</reference>
<feature type="compositionally biased region" description="Gly residues" evidence="1">
    <location>
        <begin position="320"/>
        <end position="344"/>
    </location>
</feature>
<keyword evidence="5" id="KW-1185">Reference proteome</keyword>
<feature type="compositionally biased region" description="Basic and acidic residues" evidence="1">
    <location>
        <begin position="242"/>
        <end position="254"/>
    </location>
</feature>
<evidence type="ECO:0000256" key="1">
    <source>
        <dbReference type="SAM" id="MobiDB-lite"/>
    </source>
</evidence>
<evidence type="ECO:0008006" key="6">
    <source>
        <dbReference type="Google" id="ProtNLM"/>
    </source>
</evidence>
<dbReference type="RefSeq" id="WP_159486545.1">
    <property type="nucleotide sequence ID" value="NZ_BLIP01000001.1"/>
</dbReference>
<dbReference type="EMBL" id="CP114202">
    <property type="protein sequence ID" value="WAT97085.1"/>
    <property type="molecule type" value="Genomic_DNA"/>
</dbReference>
<dbReference type="Proteomes" id="UP000429552">
    <property type="component" value="Unassembled WGS sequence"/>
</dbReference>
<feature type="region of interest" description="Disordered" evidence="1">
    <location>
        <begin position="1"/>
        <end position="41"/>
    </location>
</feature>
<feature type="compositionally biased region" description="Gly residues" evidence="1">
    <location>
        <begin position="380"/>
        <end position="422"/>
    </location>
</feature>
<proteinExistence type="predicted"/>
<feature type="compositionally biased region" description="Polar residues" evidence="1">
    <location>
        <begin position="1"/>
        <end position="10"/>
    </location>
</feature>
<sequence length="508" mass="51586">MSDTPATSGTEEYEKKINEKNRKEQIKEDFGSYKPVEKSSSNFHGHGLDALRAMVKNSDPDAIESAGDHWRASADRLAGEDGSGGIRKAFMDAVDHASAHWHGAAADAFRREAQKVLKKIDLTYRHARNVEGALIGRRESGPQGGIAHSLREAKKTMSKIEDAGKVEGFFDTNGKDGADQQFHKDMANPKMDAKMALELNRDNLSLSKERQVEAVIVMEELASNYRAHTPPFSDAVGPPPGRGHDWPTEPREPTHPAPVNMPTPGGPRVKPSQLSPHGPSGPSAPFDPSGVNIKPSSPPVRTDLDGVQGGTLTPANPHVPGGGSTGGGGHSGGGGGGGSTGMPGGMMPVMPGKRGGSLGPGGASRGGAMGGRSGASRTGMPGGAGAGRTGMPGGAGAGRPGMPGGGMGGGAGGGAGRGGAAGRSGAQARTPGGMVGKPGAPTGGAKQGGSGLHRSRGGAMAGQGMAGAPGAKGNGKEKERTTGQRPDYLIEDEETWTPQRNVAPRVIE</sequence>
<dbReference type="AlphaFoldDB" id="A0A640THP7"/>